<evidence type="ECO:0000313" key="3">
    <source>
        <dbReference type="Proteomes" id="UP000240357"/>
    </source>
</evidence>
<reference evidence="2 3" key="1">
    <citation type="submission" date="2018-03" db="EMBL/GenBank/DDBJ databases">
        <title>Adhaeribacter sp. HMF7605 Genome sequencing and assembly.</title>
        <authorList>
            <person name="Kang H."/>
            <person name="Kang J."/>
            <person name="Cha I."/>
            <person name="Kim H."/>
            <person name="Joh K."/>
        </authorList>
    </citation>
    <scope>NUCLEOTIDE SEQUENCE [LARGE SCALE GENOMIC DNA]</scope>
    <source>
        <strain evidence="2 3">HMF7605</strain>
    </source>
</reference>
<feature type="transmembrane region" description="Helical" evidence="1">
    <location>
        <begin position="7"/>
        <end position="23"/>
    </location>
</feature>
<sequence>MEINNRELAGLIWIGIFIAWVMMRPETRKNVPGLFKAAFQSKLSIIYGIMAAYTAIVVFLLYRIELWNSSQIKNTILWFLTVGLVSLNDITKHNQVNFFKKTASDVLSLTAILQFITGVYTFSFITEFTLIPFAVLIGCMIAMAERKPEHVSVRKLLKGMLALAGLYTISFTIYKIATDFQTFANRGTLNDFLIPGALSFLFLPLMYLLSLYAARENTFIGLGNVLSPSLLRLAKWYTLRYFVFNKDDLQRWQRYIFVKKIESKTDLRCSIKFIKQLKKIEKNPPSVPIEMGWSLYIAKEALTTEGIKTGQYLPNFNEEWSASSTYLKIDDDLLANNIAYYIEGNSRVAVRLKLVLNVNDPAKANNAHTKMVGCAKLLYRFAMNQDIPKTILDALSTGKRKELQIGDKCILVYKNNWSEHKMQGYSLKFTIGVGNTSVVEF</sequence>
<accession>A0A2T2YJV0</accession>
<dbReference type="RefSeq" id="WP_106931960.1">
    <property type="nucleotide sequence ID" value="NZ_PYFT01000001.1"/>
</dbReference>
<dbReference type="AlphaFoldDB" id="A0A2T2YJV0"/>
<comment type="caution">
    <text evidence="2">The sequence shown here is derived from an EMBL/GenBank/DDBJ whole genome shotgun (WGS) entry which is preliminary data.</text>
</comment>
<keyword evidence="1" id="KW-0812">Transmembrane</keyword>
<keyword evidence="3" id="KW-1185">Reference proteome</keyword>
<evidence type="ECO:0000313" key="2">
    <source>
        <dbReference type="EMBL" id="PSR55778.1"/>
    </source>
</evidence>
<keyword evidence="1" id="KW-0472">Membrane</keyword>
<name>A0A2T2YJV0_9BACT</name>
<proteinExistence type="predicted"/>
<organism evidence="2 3">
    <name type="scientific">Adhaeribacter arboris</name>
    <dbReference type="NCBI Taxonomy" id="2072846"/>
    <lineage>
        <taxon>Bacteria</taxon>
        <taxon>Pseudomonadati</taxon>
        <taxon>Bacteroidota</taxon>
        <taxon>Cytophagia</taxon>
        <taxon>Cytophagales</taxon>
        <taxon>Hymenobacteraceae</taxon>
        <taxon>Adhaeribacter</taxon>
    </lineage>
</organism>
<gene>
    <name evidence="2" type="ORF">AHMF7605_20875</name>
</gene>
<feature type="transmembrane region" description="Helical" evidence="1">
    <location>
        <begin position="156"/>
        <end position="177"/>
    </location>
</feature>
<protein>
    <submittedName>
        <fullName evidence="2">Uncharacterized protein</fullName>
    </submittedName>
</protein>
<dbReference type="OrthoDB" id="1366695at2"/>
<feature type="transmembrane region" description="Helical" evidence="1">
    <location>
        <begin position="111"/>
        <end position="144"/>
    </location>
</feature>
<dbReference type="EMBL" id="PYFT01000001">
    <property type="protein sequence ID" value="PSR55778.1"/>
    <property type="molecule type" value="Genomic_DNA"/>
</dbReference>
<feature type="transmembrane region" description="Helical" evidence="1">
    <location>
        <begin position="43"/>
        <end position="62"/>
    </location>
</feature>
<dbReference type="Proteomes" id="UP000240357">
    <property type="component" value="Unassembled WGS sequence"/>
</dbReference>
<feature type="transmembrane region" description="Helical" evidence="1">
    <location>
        <begin position="74"/>
        <end position="91"/>
    </location>
</feature>
<feature type="transmembrane region" description="Helical" evidence="1">
    <location>
        <begin position="192"/>
        <end position="214"/>
    </location>
</feature>
<keyword evidence="1" id="KW-1133">Transmembrane helix</keyword>
<evidence type="ECO:0000256" key="1">
    <source>
        <dbReference type="SAM" id="Phobius"/>
    </source>
</evidence>